<dbReference type="RefSeq" id="WP_197532290.1">
    <property type="nucleotide sequence ID" value="NZ_SJPP01000001.1"/>
</dbReference>
<protein>
    <submittedName>
        <fullName evidence="3">HlyD family secretion protein</fullName>
    </submittedName>
</protein>
<organism evidence="3 4">
    <name type="scientific">Symmachiella macrocystis</name>
    <dbReference type="NCBI Taxonomy" id="2527985"/>
    <lineage>
        <taxon>Bacteria</taxon>
        <taxon>Pseudomonadati</taxon>
        <taxon>Planctomycetota</taxon>
        <taxon>Planctomycetia</taxon>
        <taxon>Planctomycetales</taxon>
        <taxon>Planctomycetaceae</taxon>
        <taxon>Symmachiella</taxon>
    </lineage>
</organism>
<dbReference type="PANTHER" id="PTHR30097:SF4">
    <property type="entry name" value="SLR6042 PROTEIN"/>
    <property type="match status" value="1"/>
</dbReference>
<sequence length="459" mass="50889">MLRLLKIFAVVLVLGGVMAGGYFTRDLWVPWLVNQQASGDPTTDSSTAGVALPNEQVNLSPQAQKNLQLHSKPLQPTSYWKTIQIPGTVVDRPGISDRGVVAPVSAVVTAIHHYAGETLESGATLFTLRLVGESFQTSQTELFKAMKESEITQEEIKRLTPLFESGAVPRSKHIELKNELRRLAVTMQAHRQDLQIRGLTSAQIDSVASGTFISEISVAVPAGLVVDENDKSQNINSGIFELQQLNIELGQHVQAGQRLCTLSQHQSLFIEGRAFRRELPLLQRAAEEAWPIRAELLESSEYDWQDSIPPLTIHHISNELNDDKRTISFFLSLENQSRSYQRDGQRLFLWRFRPGQRVQLHVQVEQLENVFVLPAAAVVKEGPEFYVFRHNGNIFDRKPVHVLHQTQDAVVVSNDGSVPAGIYIAQTGAVQLNRVLKSQSGSAPSGVHVHADGSVHANH</sequence>
<reference evidence="3 4" key="1">
    <citation type="submission" date="2019-02" db="EMBL/GenBank/DDBJ databases">
        <title>Deep-cultivation of Planctomycetes and their phenomic and genomic characterization uncovers novel biology.</title>
        <authorList>
            <person name="Wiegand S."/>
            <person name="Jogler M."/>
            <person name="Boedeker C."/>
            <person name="Pinto D."/>
            <person name="Vollmers J."/>
            <person name="Rivas-Marin E."/>
            <person name="Kohn T."/>
            <person name="Peeters S.H."/>
            <person name="Heuer A."/>
            <person name="Rast P."/>
            <person name="Oberbeckmann S."/>
            <person name="Bunk B."/>
            <person name="Jeske O."/>
            <person name="Meyerdierks A."/>
            <person name="Storesund J.E."/>
            <person name="Kallscheuer N."/>
            <person name="Luecker S."/>
            <person name="Lage O.M."/>
            <person name="Pohl T."/>
            <person name="Merkel B.J."/>
            <person name="Hornburger P."/>
            <person name="Mueller R.-W."/>
            <person name="Bruemmer F."/>
            <person name="Labrenz M."/>
            <person name="Spormann A.M."/>
            <person name="Op Den Camp H."/>
            <person name="Overmann J."/>
            <person name="Amann R."/>
            <person name="Jetten M.S.M."/>
            <person name="Mascher T."/>
            <person name="Medema M.H."/>
            <person name="Devos D.P."/>
            <person name="Kaster A.-K."/>
            <person name="Ovreas L."/>
            <person name="Rohde M."/>
            <person name="Galperin M.Y."/>
            <person name="Jogler C."/>
        </authorList>
    </citation>
    <scope>NUCLEOTIDE SEQUENCE [LARGE SCALE GENOMIC DNA]</scope>
    <source>
        <strain evidence="3 4">CA54</strain>
    </source>
</reference>
<evidence type="ECO:0000313" key="3">
    <source>
        <dbReference type="EMBL" id="TWU12890.1"/>
    </source>
</evidence>
<dbReference type="InterPro" id="IPR051909">
    <property type="entry name" value="MFP_Cation_Efflux"/>
</dbReference>
<dbReference type="GO" id="GO:0060003">
    <property type="term" value="P:copper ion export"/>
    <property type="evidence" value="ECO:0007669"/>
    <property type="project" value="TreeGrafter"/>
</dbReference>
<accession>A0A5C6BLA6</accession>
<dbReference type="GO" id="GO:0030313">
    <property type="term" value="C:cell envelope"/>
    <property type="evidence" value="ECO:0007669"/>
    <property type="project" value="TreeGrafter"/>
</dbReference>
<evidence type="ECO:0000313" key="4">
    <source>
        <dbReference type="Proteomes" id="UP000320735"/>
    </source>
</evidence>
<evidence type="ECO:0000256" key="1">
    <source>
        <dbReference type="ARBA" id="ARBA00022448"/>
    </source>
</evidence>
<dbReference type="Proteomes" id="UP000320735">
    <property type="component" value="Unassembled WGS sequence"/>
</dbReference>
<keyword evidence="4" id="KW-1185">Reference proteome</keyword>
<dbReference type="GO" id="GO:0015679">
    <property type="term" value="P:plasma membrane copper ion transport"/>
    <property type="evidence" value="ECO:0007669"/>
    <property type="project" value="TreeGrafter"/>
</dbReference>
<evidence type="ECO:0000256" key="2">
    <source>
        <dbReference type="SAM" id="MobiDB-lite"/>
    </source>
</evidence>
<feature type="region of interest" description="Disordered" evidence="2">
    <location>
        <begin position="440"/>
        <end position="459"/>
    </location>
</feature>
<dbReference type="EMBL" id="SJPP01000001">
    <property type="protein sequence ID" value="TWU12890.1"/>
    <property type="molecule type" value="Genomic_DNA"/>
</dbReference>
<dbReference type="Gene3D" id="2.40.420.20">
    <property type="match status" value="1"/>
</dbReference>
<proteinExistence type="predicted"/>
<keyword evidence="1" id="KW-0813">Transport</keyword>
<dbReference type="PANTHER" id="PTHR30097">
    <property type="entry name" value="CATION EFFLUX SYSTEM PROTEIN CUSB"/>
    <property type="match status" value="1"/>
</dbReference>
<comment type="caution">
    <text evidence="3">The sequence shown here is derived from an EMBL/GenBank/DDBJ whole genome shotgun (WGS) entry which is preliminary data.</text>
</comment>
<gene>
    <name evidence="3" type="ORF">CA54_17160</name>
</gene>
<name>A0A5C6BLA6_9PLAN</name>
<dbReference type="AlphaFoldDB" id="A0A5C6BLA6"/>